<evidence type="ECO:0000313" key="3">
    <source>
        <dbReference type="Proteomes" id="UP001283361"/>
    </source>
</evidence>
<reference evidence="2" key="1">
    <citation type="journal article" date="2023" name="G3 (Bethesda)">
        <title>A reference genome for the long-term kleptoplast-retaining sea slug Elysia crispata morphotype clarki.</title>
        <authorList>
            <person name="Eastman K.E."/>
            <person name="Pendleton A.L."/>
            <person name="Shaikh M.A."/>
            <person name="Suttiyut T."/>
            <person name="Ogas R."/>
            <person name="Tomko P."/>
            <person name="Gavelis G."/>
            <person name="Widhalm J.R."/>
            <person name="Wisecaver J.H."/>
        </authorList>
    </citation>
    <scope>NUCLEOTIDE SEQUENCE</scope>
    <source>
        <strain evidence="2">ECLA1</strain>
    </source>
</reference>
<dbReference type="EMBL" id="JAWDGP010000938">
    <property type="protein sequence ID" value="KAK3796072.1"/>
    <property type="molecule type" value="Genomic_DNA"/>
</dbReference>
<dbReference type="AlphaFoldDB" id="A0AAE1AY64"/>
<name>A0AAE1AY64_9GAST</name>
<protein>
    <submittedName>
        <fullName evidence="2">Uncharacterized protein</fullName>
    </submittedName>
</protein>
<feature type="compositionally biased region" description="Basic and acidic residues" evidence="1">
    <location>
        <begin position="39"/>
        <end position="74"/>
    </location>
</feature>
<feature type="region of interest" description="Disordered" evidence="1">
    <location>
        <begin position="37"/>
        <end position="74"/>
    </location>
</feature>
<feature type="region of interest" description="Disordered" evidence="1">
    <location>
        <begin position="86"/>
        <end position="106"/>
    </location>
</feature>
<comment type="caution">
    <text evidence="2">The sequence shown here is derived from an EMBL/GenBank/DDBJ whole genome shotgun (WGS) entry which is preliminary data.</text>
</comment>
<feature type="compositionally biased region" description="Basic and acidic residues" evidence="1">
    <location>
        <begin position="94"/>
        <end position="104"/>
    </location>
</feature>
<evidence type="ECO:0000256" key="1">
    <source>
        <dbReference type="SAM" id="MobiDB-lite"/>
    </source>
</evidence>
<organism evidence="2 3">
    <name type="scientific">Elysia crispata</name>
    <name type="common">lettuce slug</name>
    <dbReference type="NCBI Taxonomy" id="231223"/>
    <lineage>
        <taxon>Eukaryota</taxon>
        <taxon>Metazoa</taxon>
        <taxon>Spiralia</taxon>
        <taxon>Lophotrochozoa</taxon>
        <taxon>Mollusca</taxon>
        <taxon>Gastropoda</taxon>
        <taxon>Heterobranchia</taxon>
        <taxon>Euthyneura</taxon>
        <taxon>Panpulmonata</taxon>
        <taxon>Sacoglossa</taxon>
        <taxon>Placobranchoidea</taxon>
        <taxon>Plakobranchidae</taxon>
        <taxon>Elysia</taxon>
    </lineage>
</organism>
<keyword evidence="3" id="KW-1185">Reference proteome</keyword>
<sequence>MASEEDPYHQPGIEPYQTRGLTEKPLKLLVTPKNTIYGLRERPVPPARDRTISDERGRPVPPARDRTVSEQEGLTERPLKFLVTPKIPYMASGGEDRTTGKEGIEPYQTRGLTERPLKFLVTPKKYHMAAQQRKTRYHQPGIEPYQTRGLTEKPLKFLVTPKNTIYGLRGRPVPPARDRTISDERSN</sequence>
<proteinExistence type="predicted"/>
<accession>A0AAE1AY64</accession>
<evidence type="ECO:0000313" key="2">
    <source>
        <dbReference type="EMBL" id="KAK3796072.1"/>
    </source>
</evidence>
<dbReference type="Proteomes" id="UP001283361">
    <property type="component" value="Unassembled WGS sequence"/>
</dbReference>
<gene>
    <name evidence="2" type="ORF">RRG08_000406</name>
</gene>
<feature type="region of interest" description="Disordered" evidence="1">
    <location>
        <begin position="1"/>
        <end position="25"/>
    </location>
</feature>